<sequence>MHGPIDAQVTKATIALGSIFEDTCTSNAQCESRGASCSKGRYLYKQSEPVSLKSKHLTCHAAAGLG</sequence>
<protein>
    <submittedName>
        <fullName evidence="1">Uncharacterized protein</fullName>
    </submittedName>
</protein>
<name>A0ACB8D7H2_DERSI</name>
<evidence type="ECO:0000313" key="2">
    <source>
        <dbReference type="Proteomes" id="UP000821865"/>
    </source>
</evidence>
<accession>A0ACB8D7H2</accession>
<dbReference type="EMBL" id="CM023472">
    <property type="protein sequence ID" value="KAH7960394.1"/>
    <property type="molecule type" value="Genomic_DNA"/>
</dbReference>
<organism evidence="1 2">
    <name type="scientific">Dermacentor silvarum</name>
    <name type="common">Tick</name>
    <dbReference type="NCBI Taxonomy" id="543639"/>
    <lineage>
        <taxon>Eukaryota</taxon>
        <taxon>Metazoa</taxon>
        <taxon>Ecdysozoa</taxon>
        <taxon>Arthropoda</taxon>
        <taxon>Chelicerata</taxon>
        <taxon>Arachnida</taxon>
        <taxon>Acari</taxon>
        <taxon>Parasitiformes</taxon>
        <taxon>Ixodida</taxon>
        <taxon>Ixodoidea</taxon>
        <taxon>Ixodidae</taxon>
        <taxon>Rhipicephalinae</taxon>
        <taxon>Dermacentor</taxon>
    </lineage>
</organism>
<reference evidence="1" key="1">
    <citation type="submission" date="2020-05" db="EMBL/GenBank/DDBJ databases">
        <title>Large-scale comparative analyses of tick genomes elucidate their genetic diversity and vector capacities.</title>
        <authorList>
            <person name="Jia N."/>
            <person name="Wang J."/>
            <person name="Shi W."/>
            <person name="Du L."/>
            <person name="Sun Y."/>
            <person name="Zhan W."/>
            <person name="Jiang J."/>
            <person name="Wang Q."/>
            <person name="Zhang B."/>
            <person name="Ji P."/>
            <person name="Sakyi L.B."/>
            <person name="Cui X."/>
            <person name="Yuan T."/>
            <person name="Jiang B."/>
            <person name="Yang W."/>
            <person name="Lam T.T.-Y."/>
            <person name="Chang Q."/>
            <person name="Ding S."/>
            <person name="Wang X."/>
            <person name="Zhu J."/>
            <person name="Ruan X."/>
            <person name="Zhao L."/>
            <person name="Wei J."/>
            <person name="Que T."/>
            <person name="Du C."/>
            <person name="Cheng J."/>
            <person name="Dai P."/>
            <person name="Han X."/>
            <person name="Huang E."/>
            <person name="Gao Y."/>
            <person name="Liu J."/>
            <person name="Shao H."/>
            <person name="Ye R."/>
            <person name="Li L."/>
            <person name="Wei W."/>
            <person name="Wang X."/>
            <person name="Wang C."/>
            <person name="Yang T."/>
            <person name="Huo Q."/>
            <person name="Li W."/>
            <person name="Guo W."/>
            <person name="Chen H."/>
            <person name="Zhou L."/>
            <person name="Ni X."/>
            <person name="Tian J."/>
            <person name="Zhou Y."/>
            <person name="Sheng Y."/>
            <person name="Liu T."/>
            <person name="Pan Y."/>
            <person name="Xia L."/>
            <person name="Li J."/>
            <person name="Zhao F."/>
            <person name="Cao W."/>
        </authorList>
    </citation>
    <scope>NUCLEOTIDE SEQUENCE</scope>
    <source>
        <strain evidence="1">Dsil-2018</strain>
    </source>
</reference>
<keyword evidence="2" id="KW-1185">Reference proteome</keyword>
<gene>
    <name evidence="1" type="ORF">HPB49_019167</name>
</gene>
<evidence type="ECO:0000313" key="1">
    <source>
        <dbReference type="EMBL" id="KAH7960394.1"/>
    </source>
</evidence>
<proteinExistence type="predicted"/>
<dbReference type="Proteomes" id="UP000821865">
    <property type="component" value="Chromosome 3"/>
</dbReference>
<comment type="caution">
    <text evidence="1">The sequence shown here is derived from an EMBL/GenBank/DDBJ whole genome shotgun (WGS) entry which is preliminary data.</text>
</comment>